<dbReference type="EMBL" id="VDUX01000006">
    <property type="protein sequence ID" value="TXL57632.1"/>
    <property type="molecule type" value="Genomic_DNA"/>
</dbReference>
<dbReference type="CDD" id="cd06225">
    <property type="entry name" value="HAMP"/>
    <property type="match status" value="1"/>
</dbReference>
<evidence type="ECO:0000256" key="6">
    <source>
        <dbReference type="ARBA" id="ARBA00023136"/>
    </source>
</evidence>
<feature type="transmembrane region" description="Helical" evidence="7">
    <location>
        <begin position="120"/>
        <end position="144"/>
    </location>
</feature>
<evidence type="ECO:0000256" key="1">
    <source>
        <dbReference type="ARBA" id="ARBA00004651"/>
    </source>
</evidence>
<dbReference type="InterPro" id="IPR029787">
    <property type="entry name" value="Nucleotide_cyclase"/>
</dbReference>
<evidence type="ECO:0000259" key="9">
    <source>
        <dbReference type="PROSITE" id="PS50885"/>
    </source>
</evidence>
<evidence type="ECO:0000256" key="7">
    <source>
        <dbReference type="SAM" id="Phobius"/>
    </source>
</evidence>
<dbReference type="RefSeq" id="WP_147687157.1">
    <property type="nucleotide sequence ID" value="NZ_VDUX01000006.1"/>
</dbReference>
<keyword evidence="4 7" id="KW-0812">Transmembrane</keyword>
<gene>
    <name evidence="10" type="ORF">FHP06_12645</name>
</gene>
<sequence>MPSERRQRRTQPLGSWLLGPGDEETGRLRVRVQILLTAALVIANVIGMVLVVALVTLVLPGDPVLTDDLLVVNFVVVPAYCLFALVVGATWGTVRALRMLQWSLEDREATRKDRIATLRVPWMLTLVQAVLWASGFGLFTLLYGLHGADLIAKVGFTTFAGGVVVCANTYLLSEFALRPVAARALTSAPMRRARGVGITMRSLLIWLLGAVPVIGLMVVAIFALARKDVTADRLAICILALGGIGLVFGLLLMVLNTRAMMAPIRTVTGALSRVQKGDLDAEVLVFDGTELGMLQSGFNRMVHDVREREQLRDLFGRHVGEDVARAAMSQQIELGGEVREVAVLFVDVVGSTELAATRPPEEVVDVLNRFFGVVVAEVQDHGGFVNKFEGDAALAVFGAPRELDDAAGAALAAARSMSARLTEEVSDVQAGIGVAYGPAVAGNIGAESRFEYTVIGDPVNEGARLCEQAKTVEGMVAASMTAVEAAHEDEASHWRAQDEVTLRGRTEATTIAVPAT</sequence>
<dbReference type="OrthoDB" id="368920at2"/>
<dbReference type="Pfam" id="PF00672">
    <property type="entry name" value="HAMP"/>
    <property type="match status" value="1"/>
</dbReference>
<accession>A0A5C8NDS3</accession>
<feature type="transmembrane region" description="Helical" evidence="7">
    <location>
        <begin position="150"/>
        <end position="173"/>
    </location>
</feature>
<dbReference type="PROSITE" id="PS50125">
    <property type="entry name" value="GUANYLATE_CYCLASE_2"/>
    <property type="match status" value="1"/>
</dbReference>
<feature type="transmembrane region" description="Helical" evidence="7">
    <location>
        <begin position="71"/>
        <end position="94"/>
    </location>
</feature>
<evidence type="ECO:0000313" key="10">
    <source>
        <dbReference type="EMBL" id="TXL57632.1"/>
    </source>
</evidence>
<reference evidence="10 11" key="1">
    <citation type="submission" date="2019-06" db="EMBL/GenBank/DDBJ databases">
        <title>Aeromicrobium sp. nov., isolated from a maize field.</title>
        <authorList>
            <person name="Lin S.-Y."/>
            <person name="Tsai C.-F."/>
            <person name="Young C.-C."/>
        </authorList>
    </citation>
    <scope>NUCLEOTIDE SEQUENCE [LARGE SCALE GENOMIC DNA]</scope>
    <source>
        <strain evidence="10 11">CC-CFT486</strain>
    </source>
</reference>
<feature type="domain" description="Guanylate cyclase" evidence="8">
    <location>
        <begin position="342"/>
        <end position="466"/>
    </location>
</feature>
<feature type="transmembrane region" description="Helical" evidence="7">
    <location>
        <begin position="231"/>
        <end position="255"/>
    </location>
</feature>
<comment type="caution">
    <text evidence="10">The sequence shown here is derived from an EMBL/GenBank/DDBJ whole genome shotgun (WGS) entry which is preliminary data.</text>
</comment>
<dbReference type="Proteomes" id="UP000321571">
    <property type="component" value="Unassembled WGS sequence"/>
</dbReference>
<dbReference type="InterPro" id="IPR050697">
    <property type="entry name" value="Adenylyl/Guanylyl_Cyclase_3/4"/>
</dbReference>
<evidence type="ECO:0000256" key="3">
    <source>
        <dbReference type="ARBA" id="ARBA00022475"/>
    </source>
</evidence>
<dbReference type="GO" id="GO:0035556">
    <property type="term" value="P:intracellular signal transduction"/>
    <property type="evidence" value="ECO:0007669"/>
    <property type="project" value="InterPro"/>
</dbReference>
<feature type="domain" description="HAMP" evidence="9">
    <location>
        <begin position="258"/>
        <end position="310"/>
    </location>
</feature>
<comment type="similarity">
    <text evidence="2">Belongs to the adenylyl cyclase class-3 family.</text>
</comment>
<dbReference type="Gene3D" id="3.30.70.1230">
    <property type="entry name" value="Nucleotide cyclase"/>
    <property type="match status" value="1"/>
</dbReference>
<evidence type="ECO:0000256" key="5">
    <source>
        <dbReference type="ARBA" id="ARBA00022989"/>
    </source>
</evidence>
<keyword evidence="3" id="KW-1003">Cell membrane</keyword>
<feature type="transmembrane region" description="Helical" evidence="7">
    <location>
        <begin position="203"/>
        <end position="225"/>
    </location>
</feature>
<dbReference type="SMART" id="SM00304">
    <property type="entry name" value="HAMP"/>
    <property type="match status" value="1"/>
</dbReference>
<dbReference type="Pfam" id="PF00211">
    <property type="entry name" value="Guanylate_cyc"/>
    <property type="match status" value="1"/>
</dbReference>
<keyword evidence="11" id="KW-1185">Reference proteome</keyword>
<dbReference type="AlphaFoldDB" id="A0A5C8NDS3"/>
<dbReference type="PANTHER" id="PTHR43081">
    <property type="entry name" value="ADENYLATE CYCLASE, TERMINAL-DIFFERENTIATION SPECIFIC-RELATED"/>
    <property type="match status" value="1"/>
</dbReference>
<evidence type="ECO:0000313" key="11">
    <source>
        <dbReference type="Proteomes" id="UP000321571"/>
    </source>
</evidence>
<evidence type="ECO:0000259" key="8">
    <source>
        <dbReference type="PROSITE" id="PS50125"/>
    </source>
</evidence>
<dbReference type="CDD" id="cd07302">
    <property type="entry name" value="CHD"/>
    <property type="match status" value="1"/>
</dbReference>
<keyword evidence="6 7" id="KW-0472">Membrane</keyword>
<dbReference type="GO" id="GO:0004016">
    <property type="term" value="F:adenylate cyclase activity"/>
    <property type="evidence" value="ECO:0007669"/>
    <property type="project" value="UniProtKB-ARBA"/>
</dbReference>
<dbReference type="SMART" id="SM00044">
    <property type="entry name" value="CYCc"/>
    <property type="match status" value="1"/>
</dbReference>
<organism evidence="10 11">
    <name type="scientific">Aeromicrobium terrae</name>
    <dbReference type="NCBI Taxonomy" id="2498846"/>
    <lineage>
        <taxon>Bacteria</taxon>
        <taxon>Bacillati</taxon>
        <taxon>Actinomycetota</taxon>
        <taxon>Actinomycetes</taxon>
        <taxon>Propionibacteriales</taxon>
        <taxon>Nocardioidaceae</taxon>
        <taxon>Aeromicrobium</taxon>
    </lineage>
</organism>
<dbReference type="GO" id="GO:0006171">
    <property type="term" value="P:cAMP biosynthetic process"/>
    <property type="evidence" value="ECO:0007669"/>
    <property type="project" value="TreeGrafter"/>
</dbReference>
<protein>
    <submittedName>
        <fullName evidence="10">Adenylate/guanylate cyclase domain-containing protein</fullName>
    </submittedName>
</protein>
<feature type="transmembrane region" description="Helical" evidence="7">
    <location>
        <begin position="34"/>
        <end position="59"/>
    </location>
</feature>
<dbReference type="SUPFAM" id="SSF55073">
    <property type="entry name" value="Nucleotide cyclase"/>
    <property type="match status" value="1"/>
</dbReference>
<proteinExistence type="inferred from homology"/>
<evidence type="ECO:0000256" key="2">
    <source>
        <dbReference type="ARBA" id="ARBA00005381"/>
    </source>
</evidence>
<keyword evidence="5 7" id="KW-1133">Transmembrane helix</keyword>
<dbReference type="InterPro" id="IPR001054">
    <property type="entry name" value="A/G_cyclase"/>
</dbReference>
<dbReference type="PANTHER" id="PTHR43081:SF17">
    <property type="entry name" value="BLL5647 PROTEIN"/>
    <property type="match status" value="1"/>
</dbReference>
<comment type="subcellular location">
    <subcellularLocation>
        <location evidence="1">Cell membrane</location>
        <topology evidence="1">Multi-pass membrane protein</topology>
    </subcellularLocation>
</comment>
<dbReference type="InterPro" id="IPR003660">
    <property type="entry name" value="HAMP_dom"/>
</dbReference>
<name>A0A5C8NDS3_9ACTN</name>
<dbReference type="Gene3D" id="6.10.340.10">
    <property type="match status" value="1"/>
</dbReference>
<evidence type="ECO:0000256" key="4">
    <source>
        <dbReference type="ARBA" id="ARBA00022692"/>
    </source>
</evidence>
<dbReference type="SUPFAM" id="SSF158472">
    <property type="entry name" value="HAMP domain-like"/>
    <property type="match status" value="1"/>
</dbReference>
<dbReference type="GO" id="GO:0005886">
    <property type="term" value="C:plasma membrane"/>
    <property type="evidence" value="ECO:0007669"/>
    <property type="project" value="UniProtKB-SubCell"/>
</dbReference>
<dbReference type="PROSITE" id="PS50885">
    <property type="entry name" value="HAMP"/>
    <property type="match status" value="1"/>
</dbReference>